<protein>
    <submittedName>
        <fullName evidence="2">Protein ELC</fullName>
    </submittedName>
</protein>
<dbReference type="AlphaFoldDB" id="A0A6A3BF80"/>
<feature type="compositionally biased region" description="Basic and acidic residues" evidence="1">
    <location>
        <begin position="134"/>
        <end position="200"/>
    </location>
</feature>
<evidence type="ECO:0000256" key="1">
    <source>
        <dbReference type="SAM" id="MobiDB-lite"/>
    </source>
</evidence>
<dbReference type="EMBL" id="VEPZ02000870">
    <property type="protein sequence ID" value="KAE8714531.1"/>
    <property type="molecule type" value="Genomic_DNA"/>
</dbReference>
<evidence type="ECO:0000313" key="2">
    <source>
        <dbReference type="EMBL" id="KAE8714531.1"/>
    </source>
</evidence>
<name>A0A6A3BF80_HIBSY</name>
<dbReference type="PANTHER" id="PTHR34660:SF3">
    <property type="entry name" value="RRM DOMAIN-CONTAINING PROTEIN"/>
    <property type="match status" value="1"/>
</dbReference>
<keyword evidence="3" id="KW-1185">Reference proteome</keyword>
<accession>A0A6A3BF80</accession>
<gene>
    <name evidence="2" type="ORF">F3Y22_tig00110195pilonHSYRG00149</name>
</gene>
<feature type="compositionally biased region" description="Basic and acidic residues" evidence="1">
    <location>
        <begin position="223"/>
        <end position="233"/>
    </location>
</feature>
<feature type="region of interest" description="Disordered" evidence="1">
    <location>
        <begin position="121"/>
        <end position="233"/>
    </location>
</feature>
<dbReference type="Proteomes" id="UP000436088">
    <property type="component" value="Unassembled WGS sequence"/>
</dbReference>
<dbReference type="PANTHER" id="PTHR34660">
    <property type="entry name" value="MYB-LIKE PROTEIN X"/>
    <property type="match status" value="1"/>
</dbReference>
<sequence length="398" mass="44484">MGRRSQMIKSFREKLTVTVGRSSSRKRRVGIKIEAVFQELAGRVRDEGAGDGSQLVNKFMGSDRKKDEGMVRFVAKTANKLAEEKETIKKSGDRKFNVQGIREETRAGGNAMVPNLAGAAKASVEGIPKQVENNAERRGEGKEKIKEKGDDKIRDKRKEKDREKKSHGKDKNRDKAKEKAKGEHRNLELDNLKGSNKDDLLNTFNLKTSHPSKEGNKGAVTEENLRKRKDMEKNGFLHADDVKPNKLHKISSSQSLTGNGKTLENCQARIPLTLDSKGPGTSLKVEHRGRKLNDIVEAQLSSVSPTKHLSSSAQASQLDEVSIKLPHPDSKYLSQVLSVPKMEEWSDVDDQSWLFRSAEPQSKKPKEGFSEIDESQVWAEALQIESADIYALPYVIPY</sequence>
<organism evidence="2 3">
    <name type="scientific">Hibiscus syriacus</name>
    <name type="common">Rose of Sharon</name>
    <dbReference type="NCBI Taxonomy" id="106335"/>
    <lineage>
        <taxon>Eukaryota</taxon>
        <taxon>Viridiplantae</taxon>
        <taxon>Streptophyta</taxon>
        <taxon>Embryophyta</taxon>
        <taxon>Tracheophyta</taxon>
        <taxon>Spermatophyta</taxon>
        <taxon>Magnoliopsida</taxon>
        <taxon>eudicotyledons</taxon>
        <taxon>Gunneridae</taxon>
        <taxon>Pentapetalae</taxon>
        <taxon>rosids</taxon>
        <taxon>malvids</taxon>
        <taxon>Malvales</taxon>
        <taxon>Malvaceae</taxon>
        <taxon>Malvoideae</taxon>
        <taxon>Hibiscus</taxon>
    </lineage>
</organism>
<evidence type="ECO:0000313" key="3">
    <source>
        <dbReference type="Proteomes" id="UP000436088"/>
    </source>
</evidence>
<comment type="caution">
    <text evidence="2">The sequence shown here is derived from an EMBL/GenBank/DDBJ whole genome shotgun (WGS) entry which is preliminary data.</text>
</comment>
<reference evidence="2" key="1">
    <citation type="submission" date="2019-09" db="EMBL/GenBank/DDBJ databases">
        <title>Draft genome information of white flower Hibiscus syriacus.</title>
        <authorList>
            <person name="Kim Y.-M."/>
        </authorList>
    </citation>
    <scope>NUCLEOTIDE SEQUENCE [LARGE SCALE GENOMIC DNA]</scope>
    <source>
        <strain evidence="2">YM2019G1</strain>
    </source>
</reference>
<proteinExistence type="predicted"/>